<name>A0A427XCQ2_9TREE</name>
<dbReference type="GeneID" id="39590015"/>
<accession>A0A427XCQ2</accession>
<reference evidence="1 2" key="1">
    <citation type="submission" date="2018-11" db="EMBL/GenBank/DDBJ databases">
        <title>Genome sequence of Apiotrichum porosum DSM 27194.</title>
        <authorList>
            <person name="Aliyu H."/>
            <person name="Gorte O."/>
            <person name="Ochsenreither K."/>
        </authorList>
    </citation>
    <scope>NUCLEOTIDE SEQUENCE [LARGE SCALE GENOMIC DNA]</scope>
    <source>
        <strain evidence="1 2">DSM 27194</strain>
    </source>
</reference>
<proteinExistence type="predicted"/>
<evidence type="ECO:0000313" key="1">
    <source>
        <dbReference type="EMBL" id="RSH76587.1"/>
    </source>
</evidence>
<dbReference type="Proteomes" id="UP000279236">
    <property type="component" value="Unassembled WGS sequence"/>
</dbReference>
<comment type="caution">
    <text evidence="1">The sequence shown here is derived from an EMBL/GenBank/DDBJ whole genome shotgun (WGS) entry which is preliminary data.</text>
</comment>
<dbReference type="EMBL" id="RSCE01000023">
    <property type="protein sequence ID" value="RSH76587.1"/>
    <property type="molecule type" value="Genomic_DNA"/>
</dbReference>
<protein>
    <submittedName>
        <fullName evidence="1">Uncharacterized protein</fullName>
    </submittedName>
</protein>
<dbReference type="RefSeq" id="XP_028471734.1">
    <property type="nucleotide sequence ID" value="XM_028620995.1"/>
</dbReference>
<dbReference type="AlphaFoldDB" id="A0A427XCQ2"/>
<organism evidence="1 2">
    <name type="scientific">Apiotrichum porosum</name>
    <dbReference type="NCBI Taxonomy" id="105984"/>
    <lineage>
        <taxon>Eukaryota</taxon>
        <taxon>Fungi</taxon>
        <taxon>Dikarya</taxon>
        <taxon>Basidiomycota</taxon>
        <taxon>Agaricomycotina</taxon>
        <taxon>Tremellomycetes</taxon>
        <taxon>Trichosporonales</taxon>
        <taxon>Trichosporonaceae</taxon>
        <taxon>Apiotrichum</taxon>
    </lineage>
</organism>
<gene>
    <name evidence="1" type="ORF">EHS24_005472</name>
</gene>
<sequence length="339" mass="37877">MSYPVLNPLRATDFSSDDISVVTIDATNIVQLEKIDMTMTMAELGRADELAAAVDEWNKAWVNKAYDGCHQDIKNVAFSVLPRIKLFLSEDSRGLFVFDAATGFVKKSFPFGSSMRDVFLKTTHVGHDGQEHQLLDKSYTIMLHAGGAAVRKDHETLRDDPTRNALPFNNVIAAARRARGLHAVGLYLRVYEFFGMLLLYLGLSIDMGTRQYSHDRDGVNELIREFCAAQGVSGADWSAIVYCHFGNRNFTDMPPPVLASMENLVVGGGRFTSRLNKMQVNVVNTYFRLLPRALTSTSGLTAPRRDDLLATWSILFHEYKDMGQQWRDANVFGAVPSSH</sequence>
<keyword evidence="2" id="KW-1185">Reference proteome</keyword>
<evidence type="ECO:0000313" key="2">
    <source>
        <dbReference type="Proteomes" id="UP000279236"/>
    </source>
</evidence>